<proteinExistence type="inferred from homology"/>
<evidence type="ECO:0000256" key="3">
    <source>
        <dbReference type="ARBA" id="ARBA00022468"/>
    </source>
</evidence>
<keyword evidence="4" id="KW-0963">Cytoplasm</keyword>
<comment type="similarity">
    <text evidence="2">Belongs to the Rab3-GAP regulatory subunit family.</text>
</comment>
<evidence type="ECO:0000256" key="1">
    <source>
        <dbReference type="ARBA" id="ARBA00004496"/>
    </source>
</evidence>
<organism evidence="9 10">
    <name type="scientific">Mizuhopecten yessoensis</name>
    <name type="common">Japanese scallop</name>
    <name type="synonym">Patinopecten yessoensis</name>
    <dbReference type="NCBI Taxonomy" id="6573"/>
    <lineage>
        <taxon>Eukaryota</taxon>
        <taxon>Metazoa</taxon>
        <taxon>Spiralia</taxon>
        <taxon>Lophotrochozoa</taxon>
        <taxon>Mollusca</taxon>
        <taxon>Bivalvia</taxon>
        <taxon>Autobranchia</taxon>
        <taxon>Pteriomorphia</taxon>
        <taxon>Pectinida</taxon>
        <taxon>Pectinoidea</taxon>
        <taxon>Pectinidae</taxon>
        <taxon>Mizuhopecten</taxon>
    </lineage>
</organism>
<comment type="subcellular location">
    <subcellularLocation>
        <location evidence="1">Cytoplasm</location>
    </subcellularLocation>
</comment>
<evidence type="ECO:0000256" key="5">
    <source>
        <dbReference type="SAM" id="Coils"/>
    </source>
</evidence>
<keyword evidence="10" id="KW-1185">Reference proteome</keyword>
<evidence type="ECO:0000256" key="4">
    <source>
        <dbReference type="ARBA" id="ARBA00022490"/>
    </source>
</evidence>
<dbReference type="Pfam" id="PF14656">
    <property type="entry name" value="RAB3GAP2_C"/>
    <property type="match status" value="1"/>
</dbReference>
<sequence length="1426" mass="159392">MSCQLTSLAHFSDISKVKKYLFPNLKEDSPERLLKNVTEGGGWDVEWDDWNEEEDSESASTPMEEEATSDSTMADTKHGWLQDCVISLSPANDMIAIANEQKIVLLSQKYDPQNKEADIDTKLTKVWEGTMHQEEGETITAILCLPLASQKRSTQGGPDWTCVIVGFSSGHLRMYTESGTLLLSQLLHTEPVQKLKCHTYEPPRYLGLAEQHEELVILFKRALVTIDGFSLFQSLRACRNQVARATASGTDSALLPPPLAYKKWGLQGQERILDCWSCGVGTPNPFDQMKAAAILGGPSATIRPTPPAHSMYLTSGIGHYIGFFYAVEGSAQPILSEVAFAVAHKLKSAIMSAASGWLGFGSKQRDDDRQKPKIEPETPLSLRYGLPDKRRQGDNIFLSPNNNYAATTDSFGRVTLIDVENGIAVRMWKGYRDAQLGWIQVREDNLHGNHDQELARVAQFLIFYAPRRGILEVWTAANGPRVAAFNVNKWCRLVCPSYGIMGLNNVTCRGVKTKVFQCALIEPTGIIKTLDIPFHLALSDKNSKRARDVHLLKKLKTVMKDTSEETESLENAVKNLLKDMKIASIKQQGMDRVLGAKYLSASCMQRILKTCLEQVTSKDEDTWDIDTKLFVRYCHLHDNLLKIYDEVNTINQTTAKTTSAADLTEELMQTFRLSESEAAHIITQLEQYDIQVGGKRTESRRVKFDVESKLSPASFISCFHCHLHCTDDQESSQQGSVTIATRLSDEKRSNLANFFFQSIQKETTCPSELSTILQESKLSPQLFMKLLVMFWLSDDNRKLTMTLNLHHAVKSLTSLIDKNTLIVEPGEVSSWWLNIREACHHSNFIQAAYILALVCRSVANEVIDSQLESKDPDADIESRDQVPVQPQGEPPQPTVVEDSEQWNTSVKKLEDVLCLSCLLHITQSEVKGQAVPDPIIVSVTKLMEGGRGAVSELVGCYVTQSSLHPSELFLPCHMSESTEFHGEAMEVTETTFQTFIERVQGQMEVLKQRLPHSMEVDVLLANCCWENVVQWNKDTKCMKNLESSLEFLRLIQNAILRQGVGSLLWHMFIAKTFSAAAHLMEKVGKVPKDRLCRKEVGLTEGSMAGFVGSVCDLLDIIMEANCEANEVPVFNIEHLWQDVRGPASLVELAIDQKSTNYGLLRLHYQLAVMMHAMLVFGMKSVKVLSLFDSKGKSSLFLDLHQHPLLPSQNIDAFISNSRKNFFARVISNVVLSLDVTKHSQSSASSSASPTSPNKKFVEAATKWPALVLELAKDFGLDLDFFKRHHVCELYSGGHDRMAEEVLSTVNDHELMGSQLLLIAGHRTAYFLLDTHKSKGMDLLTTVSPALPTWLKSLDKGHLRQPKVSAEDVARLVQHVANNLPEGYPEMTVMYLDIAVFKDALGLERCTNTGSQLWNISLTRGSLYVVD</sequence>
<feature type="domain" description="Rab3-GAP regulatory subunit N-terminal" evidence="7">
    <location>
        <begin position="80"/>
        <end position="494"/>
    </location>
</feature>
<name>A0A210PNZ6_MIZYE</name>
<feature type="coiled-coil region" evidence="5">
    <location>
        <begin position="552"/>
        <end position="579"/>
    </location>
</feature>
<dbReference type="OrthoDB" id="2019917at2759"/>
<dbReference type="GO" id="GO:0005737">
    <property type="term" value="C:cytoplasm"/>
    <property type="evidence" value="ECO:0007669"/>
    <property type="project" value="UniProtKB-SubCell"/>
</dbReference>
<protein>
    <submittedName>
        <fullName evidence="9">Rab3 GTPase-activating protein non-catalytic subunit</fullName>
    </submittedName>
</protein>
<dbReference type="InterPro" id="IPR032839">
    <property type="entry name" value="RAB3GAP_N"/>
</dbReference>
<keyword evidence="5" id="KW-0175">Coiled coil</keyword>
<feature type="region of interest" description="Disordered" evidence="6">
    <location>
        <begin position="361"/>
        <end position="380"/>
    </location>
</feature>
<dbReference type="PANTHER" id="PTHR12472:SF0">
    <property type="entry name" value="RAB3 GTPASE-ACTIVATING PROTEIN NON-CATALYTIC SUBUNIT"/>
    <property type="match status" value="1"/>
</dbReference>
<comment type="caution">
    <text evidence="9">The sequence shown here is derived from an EMBL/GenBank/DDBJ whole genome shotgun (WGS) entry which is preliminary data.</text>
</comment>
<evidence type="ECO:0000313" key="9">
    <source>
        <dbReference type="EMBL" id="OWF38225.1"/>
    </source>
</evidence>
<dbReference type="Pfam" id="PF14655">
    <property type="entry name" value="RAB3GAP2_N"/>
    <property type="match status" value="1"/>
</dbReference>
<dbReference type="PANTHER" id="PTHR12472">
    <property type="entry name" value="RAB3-GAP REGULATORY DOMAIN"/>
    <property type="match status" value="1"/>
</dbReference>
<keyword evidence="3" id="KW-0343">GTPase activation</keyword>
<evidence type="ECO:0000259" key="7">
    <source>
        <dbReference type="Pfam" id="PF14655"/>
    </source>
</evidence>
<evidence type="ECO:0000259" key="8">
    <source>
        <dbReference type="Pfam" id="PF14656"/>
    </source>
</evidence>
<dbReference type="InterPro" id="IPR026059">
    <property type="entry name" value="Rab3GAP2"/>
</dbReference>
<accession>A0A210PNZ6</accession>
<dbReference type="Proteomes" id="UP000242188">
    <property type="component" value="Unassembled WGS sequence"/>
</dbReference>
<dbReference type="GO" id="GO:0005096">
    <property type="term" value="F:GTPase activator activity"/>
    <property type="evidence" value="ECO:0007669"/>
    <property type="project" value="UniProtKB-KW"/>
</dbReference>
<evidence type="ECO:0000256" key="2">
    <source>
        <dbReference type="ARBA" id="ARBA00008153"/>
    </source>
</evidence>
<feature type="region of interest" description="Disordered" evidence="6">
    <location>
        <begin position="44"/>
        <end position="74"/>
    </location>
</feature>
<dbReference type="InterPro" id="IPR029257">
    <property type="entry name" value="RAB3GAP2_C"/>
</dbReference>
<reference evidence="9 10" key="1">
    <citation type="journal article" date="2017" name="Nat. Ecol. Evol.">
        <title>Scallop genome provides insights into evolution of bilaterian karyotype and development.</title>
        <authorList>
            <person name="Wang S."/>
            <person name="Zhang J."/>
            <person name="Jiao W."/>
            <person name="Li J."/>
            <person name="Xun X."/>
            <person name="Sun Y."/>
            <person name="Guo X."/>
            <person name="Huan P."/>
            <person name="Dong B."/>
            <person name="Zhang L."/>
            <person name="Hu X."/>
            <person name="Sun X."/>
            <person name="Wang J."/>
            <person name="Zhao C."/>
            <person name="Wang Y."/>
            <person name="Wang D."/>
            <person name="Huang X."/>
            <person name="Wang R."/>
            <person name="Lv J."/>
            <person name="Li Y."/>
            <person name="Zhang Z."/>
            <person name="Liu B."/>
            <person name="Lu W."/>
            <person name="Hui Y."/>
            <person name="Liang J."/>
            <person name="Zhou Z."/>
            <person name="Hou R."/>
            <person name="Li X."/>
            <person name="Liu Y."/>
            <person name="Li H."/>
            <person name="Ning X."/>
            <person name="Lin Y."/>
            <person name="Zhao L."/>
            <person name="Xing Q."/>
            <person name="Dou J."/>
            <person name="Li Y."/>
            <person name="Mao J."/>
            <person name="Guo H."/>
            <person name="Dou H."/>
            <person name="Li T."/>
            <person name="Mu C."/>
            <person name="Jiang W."/>
            <person name="Fu Q."/>
            <person name="Fu X."/>
            <person name="Miao Y."/>
            <person name="Liu J."/>
            <person name="Yu Q."/>
            <person name="Li R."/>
            <person name="Liao H."/>
            <person name="Li X."/>
            <person name="Kong Y."/>
            <person name="Jiang Z."/>
            <person name="Chourrout D."/>
            <person name="Li R."/>
            <person name="Bao Z."/>
        </authorList>
    </citation>
    <scope>NUCLEOTIDE SEQUENCE [LARGE SCALE GENOMIC DNA]</scope>
    <source>
        <strain evidence="9 10">PY_sf001</strain>
    </source>
</reference>
<feature type="compositionally biased region" description="Basic and acidic residues" evidence="6">
    <location>
        <begin position="363"/>
        <end position="376"/>
    </location>
</feature>
<feature type="region of interest" description="Disordered" evidence="6">
    <location>
        <begin position="867"/>
        <end position="897"/>
    </location>
</feature>
<dbReference type="STRING" id="6573.A0A210PNZ6"/>
<feature type="compositionally biased region" description="Acidic residues" evidence="6">
    <location>
        <begin position="45"/>
        <end position="68"/>
    </location>
</feature>
<gene>
    <name evidence="9" type="ORF">KP79_PYT10600</name>
</gene>
<evidence type="ECO:0000313" key="10">
    <source>
        <dbReference type="Proteomes" id="UP000242188"/>
    </source>
</evidence>
<feature type="domain" description="Rab3GAP regulatory subunit C-terminal" evidence="8">
    <location>
        <begin position="783"/>
        <end position="1380"/>
    </location>
</feature>
<feature type="compositionally biased region" description="Basic and acidic residues" evidence="6">
    <location>
        <begin position="867"/>
        <end position="880"/>
    </location>
</feature>
<dbReference type="EMBL" id="NEDP02005570">
    <property type="protein sequence ID" value="OWF38225.1"/>
    <property type="molecule type" value="Genomic_DNA"/>
</dbReference>
<evidence type="ECO:0000256" key="6">
    <source>
        <dbReference type="SAM" id="MobiDB-lite"/>
    </source>
</evidence>